<protein>
    <recommendedName>
        <fullName evidence="3 10">Lysophospholipase</fullName>
        <ecNumber evidence="3 10">3.1.1.5</ecNumber>
    </recommendedName>
</protein>
<organism evidence="12 13">
    <name type="scientific">Penicillium brevicompactum</name>
    <dbReference type="NCBI Taxonomy" id="5074"/>
    <lineage>
        <taxon>Eukaryota</taxon>
        <taxon>Fungi</taxon>
        <taxon>Dikarya</taxon>
        <taxon>Ascomycota</taxon>
        <taxon>Pezizomycotina</taxon>
        <taxon>Eurotiomycetes</taxon>
        <taxon>Eurotiomycetidae</taxon>
        <taxon>Eurotiales</taxon>
        <taxon>Aspergillaceae</taxon>
        <taxon>Penicillium</taxon>
    </lineage>
</organism>
<evidence type="ECO:0000256" key="2">
    <source>
        <dbReference type="ARBA" id="ARBA00008780"/>
    </source>
</evidence>
<dbReference type="Pfam" id="PF01735">
    <property type="entry name" value="PLA2_B"/>
    <property type="match status" value="1"/>
</dbReference>
<proteinExistence type="inferred from homology"/>
<evidence type="ECO:0000313" key="12">
    <source>
        <dbReference type="EMBL" id="KAJ5350762.1"/>
    </source>
</evidence>
<keyword evidence="13" id="KW-1185">Reference proteome</keyword>
<dbReference type="PROSITE" id="PS51210">
    <property type="entry name" value="PLA2C"/>
    <property type="match status" value="1"/>
</dbReference>
<feature type="domain" description="PLA2c" evidence="11">
    <location>
        <begin position="41"/>
        <end position="587"/>
    </location>
</feature>
<comment type="caution">
    <text evidence="12">The sequence shown here is derived from an EMBL/GenBank/DDBJ whole genome shotgun (WGS) entry which is preliminary data.</text>
</comment>
<dbReference type="EMBL" id="JAPZBR010000006">
    <property type="protein sequence ID" value="KAJ5350762.1"/>
    <property type="molecule type" value="Genomic_DNA"/>
</dbReference>
<comment type="catalytic activity">
    <reaction evidence="8 10">
        <text>a 1-acyl-sn-glycero-3-phosphocholine + H2O = sn-glycerol 3-phosphocholine + a fatty acid + H(+)</text>
        <dbReference type="Rhea" id="RHEA:15177"/>
        <dbReference type="ChEBI" id="CHEBI:15377"/>
        <dbReference type="ChEBI" id="CHEBI:15378"/>
        <dbReference type="ChEBI" id="CHEBI:16870"/>
        <dbReference type="ChEBI" id="CHEBI:28868"/>
        <dbReference type="ChEBI" id="CHEBI:58168"/>
        <dbReference type="EC" id="3.1.1.5"/>
    </reaction>
</comment>
<dbReference type="GO" id="GO:0005783">
    <property type="term" value="C:endoplasmic reticulum"/>
    <property type="evidence" value="ECO:0007669"/>
    <property type="project" value="TreeGrafter"/>
</dbReference>
<keyword evidence="5 9" id="KW-0442">Lipid degradation</keyword>
<dbReference type="Proteomes" id="UP001148299">
    <property type="component" value="Unassembled WGS sequence"/>
</dbReference>
<evidence type="ECO:0000256" key="6">
    <source>
        <dbReference type="ARBA" id="ARBA00023098"/>
    </source>
</evidence>
<dbReference type="PANTHER" id="PTHR10728:SF62">
    <property type="entry name" value="LYSOPHOSPHOLIPASE"/>
    <property type="match status" value="1"/>
</dbReference>
<evidence type="ECO:0000256" key="1">
    <source>
        <dbReference type="ARBA" id="ARBA00002169"/>
    </source>
</evidence>
<dbReference type="AlphaFoldDB" id="A0A9W9QZ74"/>
<dbReference type="PANTHER" id="PTHR10728">
    <property type="entry name" value="CYTOSOLIC PHOSPHOLIPASE A2"/>
    <property type="match status" value="1"/>
</dbReference>
<dbReference type="InterPro" id="IPR016035">
    <property type="entry name" value="Acyl_Trfase/lysoPLipase"/>
</dbReference>
<dbReference type="GO" id="GO:0004623">
    <property type="term" value="F:phospholipase A2 activity"/>
    <property type="evidence" value="ECO:0007669"/>
    <property type="project" value="TreeGrafter"/>
</dbReference>
<name>A0A9W9QZ74_PENBR</name>
<dbReference type="InterPro" id="IPR002642">
    <property type="entry name" value="LysoPLipase_cat_dom"/>
</dbReference>
<keyword evidence="4 9" id="KW-0378">Hydrolase</keyword>
<reference evidence="12" key="2">
    <citation type="journal article" date="2023" name="IMA Fungus">
        <title>Comparative genomic study of the Penicillium genus elucidates a diverse pangenome and 15 lateral gene transfer events.</title>
        <authorList>
            <person name="Petersen C."/>
            <person name="Sorensen T."/>
            <person name="Nielsen M.R."/>
            <person name="Sondergaard T.E."/>
            <person name="Sorensen J.L."/>
            <person name="Fitzpatrick D.A."/>
            <person name="Frisvad J.C."/>
            <person name="Nielsen K.L."/>
        </authorList>
    </citation>
    <scope>NUCLEOTIDE SEQUENCE</scope>
    <source>
        <strain evidence="12">IBT 35675</strain>
    </source>
</reference>
<evidence type="ECO:0000256" key="5">
    <source>
        <dbReference type="ARBA" id="ARBA00022963"/>
    </source>
</evidence>
<evidence type="ECO:0000259" key="11">
    <source>
        <dbReference type="PROSITE" id="PS51210"/>
    </source>
</evidence>
<gene>
    <name evidence="12" type="ORF">N7541_008489</name>
</gene>
<evidence type="ECO:0000313" key="13">
    <source>
        <dbReference type="Proteomes" id="UP001148299"/>
    </source>
</evidence>
<evidence type="ECO:0000256" key="9">
    <source>
        <dbReference type="PROSITE-ProRule" id="PRU00555"/>
    </source>
</evidence>
<sequence>MLINILAESDSHTLAIHSDVSHLASRALPNAPDGYAPVEVECPSPRPSVRSAAKLSSNEQDWLKLRRETTQHAMKDFFGHVKIADFDAAKYLDNFFNSPSDLPNIGVAVSGGGYRALMNGAGALKAFDSRTDNSTAQGQLGGLLQSATYLTGLSGGGWLLGSLYMNNFTSVSSLQNGKIGSPWQFSNSILKGPDDGDSLLASAARYYEELSGAVGSKGDAGFPTTITDLWGRMLSYQLIHASEGGINYTWSSIADTENFKRADMPLPILIADGRNPGEHVVGGNATIYEFNPWEFGSFDPTIFGFAPLEYLGSKFEKGVVPSNAKCVRGYDSAGFVMGTSSSLFNQFLLNVNSTDLGDTTKEIIRSVLGGIDDESFDIANYTNPFYRAPSETLLTKSPYLAIVDGGEDLQNIPLHPMIQPERKVDVIFAIDSSADTNNWPDGTSLIATYERSLEGKINNGTGFTSIPDRNTFLNLGLNNKPTFFGCKTSNLTGTQSNSPMVVYIPNSPYVTHSNLSTFTMSYNDTLRDSVILNGYNVATMGNGTRDSEWSTCVGCAMLTRSLERTNTTIPAACTQCFERYCWNGTTDTRAPASYDPELVLAEVKLANKASLVTMSLGWGYAALLATMLML</sequence>
<dbReference type="FunFam" id="3.40.1090.10:FF:000010">
    <property type="entry name" value="Lysophospholipase"/>
    <property type="match status" value="1"/>
</dbReference>
<dbReference type="SMART" id="SM00022">
    <property type="entry name" value="PLAc"/>
    <property type="match status" value="1"/>
</dbReference>
<dbReference type="GO" id="GO:0046475">
    <property type="term" value="P:glycerophospholipid catabolic process"/>
    <property type="evidence" value="ECO:0007669"/>
    <property type="project" value="TreeGrafter"/>
</dbReference>
<dbReference type="SUPFAM" id="SSF52151">
    <property type="entry name" value="FabD/lysophospholipase-like"/>
    <property type="match status" value="1"/>
</dbReference>
<dbReference type="EC" id="3.1.1.5" evidence="3 10"/>
<evidence type="ECO:0000256" key="3">
    <source>
        <dbReference type="ARBA" id="ARBA00013274"/>
    </source>
</evidence>
<evidence type="ECO:0000256" key="7">
    <source>
        <dbReference type="ARBA" id="ARBA00023180"/>
    </source>
</evidence>
<accession>A0A9W9QZ74</accession>
<comment type="function">
    <text evidence="1">Catalyzes the release of fatty acids from lysophospholipids.</text>
</comment>
<keyword evidence="7" id="KW-0325">Glycoprotein</keyword>
<dbReference type="GO" id="GO:0004622">
    <property type="term" value="F:phosphatidylcholine lysophospholipase activity"/>
    <property type="evidence" value="ECO:0007669"/>
    <property type="project" value="UniProtKB-EC"/>
</dbReference>
<dbReference type="Gene3D" id="3.40.1090.10">
    <property type="entry name" value="Cytosolic phospholipase A2 catalytic domain"/>
    <property type="match status" value="1"/>
</dbReference>
<evidence type="ECO:0000256" key="10">
    <source>
        <dbReference type="RuleBase" id="RU362103"/>
    </source>
</evidence>
<keyword evidence="6 9" id="KW-0443">Lipid metabolism</keyword>
<evidence type="ECO:0000256" key="8">
    <source>
        <dbReference type="ARBA" id="ARBA00049531"/>
    </source>
</evidence>
<evidence type="ECO:0000256" key="4">
    <source>
        <dbReference type="ARBA" id="ARBA00022801"/>
    </source>
</evidence>
<comment type="similarity">
    <text evidence="2 10">Belongs to the lysophospholipase family.</text>
</comment>
<reference evidence="12" key="1">
    <citation type="submission" date="2022-12" db="EMBL/GenBank/DDBJ databases">
        <authorList>
            <person name="Petersen C."/>
        </authorList>
    </citation>
    <scope>NUCLEOTIDE SEQUENCE</scope>
    <source>
        <strain evidence="12">IBT 35675</strain>
    </source>
</reference>
<dbReference type="GO" id="GO:0005829">
    <property type="term" value="C:cytosol"/>
    <property type="evidence" value="ECO:0007669"/>
    <property type="project" value="TreeGrafter"/>
</dbReference>